<dbReference type="SUPFAM" id="SSF74650">
    <property type="entry name" value="Galactose mutarotase-like"/>
    <property type="match status" value="1"/>
</dbReference>
<evidence type="ECO:0000313" key="6">
    <source>
        <dbReference type="EMBL" id="MFD2256760.1"/>
    </source>
</evidence>
<dbReference type="InterPro" id="IPR011013">
    <property type="entry name" value="Gal_mutarotase_sf_dom"/>
</dbReference>
<name>A0ABW5D7P8_9BACT</name>
<dbReference type="RefSeq" id="WP_386820049.1">
    <property type="nucleotide sequence ID" value="NZ_JBHUIT010000012.1"/>
</dbReference>
<dbReference type="InterPro" id="IPR014718">
    <property type="entry name" value="GH-type_carb-bd"/>
</dbReference>
<dbReference type="Proteomes" id="UP001597375">
    <property type="component" value="Unassembled WGS sequence"/>
</dbReference>
<dbReference type="EC" id="3.2.1.23" evidence="2"/>
<accession>A0ABW5D7P8</accession>
<dbReference type="PANTHER" id="PTHR46323:SF2">
    <property type="entry name" value="BETA-GALACTOSIDASE"/>
    <property type="match status" value="1"/>
</dbReference>
<dbReference type="Pfam" id="PF16353">
    <property type="entry name" value="LacZ_4"/>
    <property type="match status" value="1"/>
</dbReference>
<feature type="domain" description="Beta-galactosidase" evidence="5">
    <location>
        <begin position="2"/>
        <end position="94"/>
    </location>
</feature>
<dbReference type="InterPro" id="IPR013783">
    <property type="entry name" value="Ig-like_fold"/>
</dbReference>
<comment type="catalytic activity">
    <reaction evidence="1">
        <text>Hydrolysis of terminal non-reducing beta-D-galactose residues in beta-D-galactosides.</text>
        <dbReference type="EC" id="3.2.1.23"/>
    </reaction>
</comment>
<dbReference type="Gene3D" id="2.70.98.10">
    <property type="match status" value="1"/>
</dbReference>
<keyword evidence="4" id="KW-0326">Glycosidase</keyword>
<evidence type="ECO:0000256" key="3">
    <source>
        <dbReference type="ARBA" id="ARBA00022801"/>
    </source>
</evidence>
<dbReference type="InterPro" id="IPR050347">
    <property type="entry name" value="Bact_Beta-galactosidase"/>
</dbReference>
<dbReference type="InterPro" id="IPR032312">
    <property type="entry name" value="LacZ_4"/>
</dbReference>
<gene>
    <name evidence="6" type="ORF">ACFSSA_08740</name>
</gene>
<evidence type="ECO:0000256" key="1">
    <source>
        <dbReference type="ARBA" id="ARBA00001412"/>
    </source>
</evidence>
<dbReference type="SUPFAM" id="SSF49303">
    <property type="entry name" value="beta-Galactosidase/glucuronidase domain"/>
    <property type="match status" value="1"/>
</dbReference>
<dbReference type="InterPro" id="IPR036156">
    <property type="entry name" value="Beta-gal/glucu_dom_sf"/>
</dbReference>
<keyword evidence="7" id="KW-1185">Reference proteome</keyword>
<organism evidence="6 7">
    <name type="scientific">Luteolibacter algae</name>
    <dbReference type="NCBI Taxonomy" id="454151"/>
    <lineage>
        <taxon>Bacteria</taxon>
        <taxon>Pseudomonadati</taxon>
        <taxon>Verrucomicrobiota</taxon>
        <taxon>Verrucomicrobiia</taxon>
        <taxon>Verrucomicrobiales</taxon>
        <taxon>Verrucomicrobiaceae</taxon>
        <taxon>Luteolibacter</taxon>
    </lineage>
</organism>
<dbReference type="PANTHER" id="PTHR46323">
    <property type="entry name" value="BETA-GALACTOSIDASE"/>
    <property type="match status" value="1"/>
</dbReference>
<dbReference type="Gene3D" id="2.60.40.10">
    <property type="entry name" value="Immunoglobulins"/>
    <property type="match status" value="1"/>
</dbReference>
<comment type="caution">
    <text evidence="6">The sequence shown here is derived from an EMBL/GenBank/DDBJ whole genome shotgun (WGS) entry which is preliminary data.</text>
</comment>
<evidence type="ECO:0000256" key="4">
    <source>
        <dbReference type="ARBA" id="ARBA00023295"/>
    </source>
</evidence>
<evidence type="ECO:0000259" key="5">
    <source>
        <dbReference type="Pfam" id="PF16353"/>
    </source>
</evidence>
<proteinExistence type="predicted"/>
<keyword evidence="3" id="KW-0378">Hydrolase</keyword>
<sequence>MLTIENRMLACDPNGFSLLYEILRNGKVIEQGALPKMSLAACESKAIDVSAVASSAEMAARSGAEVFVTFKLLQDDPSPWASAGHVLAYEQFPWPVAYASRVAENSRGTFLAKRSGDDIEIAHGNGTYRISGKTGLPESMILSGKEALRRPMAWNFWRALTDNDKG</sequence>
<dbReference type="EMBL" id="JBHUIT010000012">
    <property type="protein sequence ID" value="MFD2256760.1"/>
    <property type="molecule type" value="Genomic_DNA"/>
</dbReference>
<evidence type="ECO:0000256" key="2">
    <source>
        <dbReference type="ARBA" id="ARBA00012756"/>
    </source>
</evidence>
<reference evidence="7" key="1">
    <citation type="journal article" date="2019" name="Int. J. Syst. Evol. Microbiol.">
        <title>The Global Catalogue of Microorganisms (GCM) 10K type strain sequencing project: providing services to taxonomists for standard genome sequencing and annotation.</title>
        <authorList>
            <consortium name="The Broad Institute Genomics Platform"/>
            <consortium name="The Broad Institute Genome Sequencing Center for Infectious Disease"/>
            <person name="Wu L."/>
            <person name="Ma J."/>
        </authorList>
    </citation>
    <scope>NUCLEOTIDE SEQUENCE [LARGE SCALE GENOMIC DNA]</scope>
    <source>
        <strain evidence="7">CGMCC 4.7106</strain>
    </source>
</reference>
<evidence type="ECO:0000313" key="7">
    <source>
        <dbReference type="Proteomes" id="UP001597375"/>
    </source>
</evidence>
<protein>
    <recommendedName>
        <fullName evidence="2">beta-galactosidase</fullName>
        <ecNumber evidence="2">3.2.1.23</ecNumber>
    </recommendedName>
</protein>